<keyword evidence="2" id="KW-1185">Reference proteome</keyword>
<dbReference type="RefSeq" id="WP_012295650.1">
    <property type="nucleotide sequence ID" value="NZ_JANTOO010000018.1"/>
</dbReference>
<evidence type="ECO:0000313" key="1">
    <source>
        <dbReference type="EMBL" id="MCS1397890.1"/>
    </source>
</evidence>
<organism evidence="1 2">
    <name type="scientific">Lysinibacillus pinottii</name>
    <dbReference type="NCBI Taxonomy" id="2973932"/>
    <lineage>
        <taxon>Bacteria</taxon>
        <taxon>Bacillati</taxon>
        <taxon>Bacillota</taxon>
        <taxon>Bacilli</taxon>
        <taxon>Bacillales</taxon>
        <taxon>Bacillaceae</taxon>
        <taxon>Lysinibacillus</taxon>
    </lineage>
</organism>
<evidence type="ECO:0000313" key="2">
    <source>
        <dbReference type="Proteomes" id="UP001525021"/>
    </source>
</evidence>
<reference evidence="1 2" key="1">
    <citation type="submission" date="2022-08" db="EMBL/GenBank/DDBJ databases">
        <title>Lysinibacillus sequencing.</title>
        <authorList>
            <person name="Dunlap C."/>
        </authorList>
    </citation>
    <scope>NUCLEOTIDE SEQUENCE [LARGE SCALE GENOMIC DNA]</scope>
    <source>
        <strain evidence="1 2">PB211</strain>
    </source>
</reference>
<dbReference type="EMBL" id="JANTOO010000018">
    <property type="protein sequence ID" value="MCS1397890.1"/>
    <property type="molecule type" value="Genomic_DNA"/>
</dbReference>
<accession>A0ABT2DSL2</accession>
<sequence length="280" mass="31716">MTDIQKMVEEYVESQCDAETKVISSKPEQKYNDLGYEVTIWNVKTDKEGAWWVAQGDLPMNLYSQDGHYFGTDEAYSFHIGIMLRMMDAEINKPERFVEYISNGNELSVSLSRKLILAREKLESAIEIEEIQAIGVMCRETLIELIGNIFDPTFLEEGQEPFKKSDVKNQGQVVINKFLSGSENAELRKHIKNLLNGAWDYANIITHSSSRTIQEASVCLTMTAAVVSSFEDLLDKFYDPIAGLKCEKCGSKKLLVAENDETTDLLIICENCSYGFLKKD</sequence>
<name>A0ABT2DSL2_9BACI</name>
<dbReference type="Proteomes" id="UP001525021">
    <property type="component" value="Unassembled WGS sequence"/>
</dbReference>
<comment type="caution">
    <text evidence="1">The sequence shown here is derived from an EMBL/GenBank/DDBJ whole genome shotgun (WGS) entry which is preliminary data.</text>
</comment>
<gene>
    <name evidence="1" type="ORF">NXZ79_17925</name>
</gene>
<protein>
    <recommendedName>
        <fullName evidence="3">DUF4145 domain-containing protein</fullName>
    </recommendedName>
</protein>
<proteinExistence type="predicted"/>
<evidence type="ECO:0008006" key="3">
    <source>
        <dbReference type="Google" id="ProtNLM"/>
    </source>
</evidence>